<feature type="transmembrane region" description="Helical" evidence="1">
    <location>
        <begin position="97"/>
        <end position="120"/>
    </location>
</feature>
<dbReference type="EMBL" id="CAEZUW010000139">
    <property type="protein sequence ID" value="CAB4618009.1"/>
    <property type="molecule type" value="Genomic_DNA"/>
</dbReference>
<accession>A0A6J6I2E2</accession>
<keyword evidence="1" id="KW-0812">Transmembrane</keyword>
<dbReference type="Pfam" id="PF11377">
    <property type="entry name" value="DUF3180"/>
    <property type="match status" value="1"/>
</dbReference>
<dbReference type="AlphaFoldDB" id="A0A6J6I2E2"/>
<evidence type="ECO:0000256" key="1">
    <source>
        <dbReference type="SAM" id="Phobius"/>
    </source>
</evidence>
<feature type="transmembrane region" description="Helical" evidence="1">
    <location>
        <begin position="9"/>
        <end position="28"/>
    </location>
</feature>
<dbReference type="InterPro" id="IPR021517">
    <property type="entry name" value="DUF3180"/>
</dbReference>
<reference evidence="2" key="1">
    <citation type="submission" date="2020-05" db="EMBL/GenBank/DDBJ databases">
        <authorList>
            <person name="Chiriac C."/>
            <person name="Salcher M."/>
            <person name="Ghai R."/>
            <person name="Kavagutti S V."/>
        </authorList>
    </citation>
    <scope>NUCLEOTIDE SEQUENCE</scope>
</reference>
<keyword evidence="1" id="KW-0472">Membrane</keyword>
<proteinExistence type="predicted"/>
<evidence type="ECO:0000313" key="2">
    <source>
        <dbReference type="EMBL" id="CAB4618009.1"/>
    </source>
</evidence>
<protein>
    <submittedName>
        <fullName evidence="2">Unannotated protein</fullName>
    </submittedName>
</protein>
<feature type="transmembrane region" description="Helical" evidence="1">
    <location>
        <begin position="40"/>
        <end position="60"/>
    </location>
</feature>
<keyword evidence="1" id="KW-1133">Transmembrane helix</keyword>
<name>A0A6J6I2E2_9ZZZZ</name>
<feature type="transmembrane region" description="Helical" evidence="1">
    <location>
        <begin position="132"/>
        <end position="153"/>
    </location>
</feature>
<sequence length="175" mass="18202">MKPTKLSAIISYAVASSIIGVFLAEFLVRSGAPIPVSPTSLVAVLPFISVSLVVFAWPIFKYRQAVRARLEQVKKDPTSATNSPAPKRVDPFYAVRVALLAKSTAIAGAFFSGWHAGVLIALLSSPAPTTGLLWRAVLAVAGSIAMVVCGLVVERACKVPPDAKLESGDADGAAA</sequence>
<organism evidence="2">
    <name type="scientific">freshwater metagenome</name>
    <dbReference type="NCBI Taxonomy" id="449393"/>
    <lineage>
        <taxon>unclassified sequences</taxon>
        <taxon>metagenomes</taxon>
        <taxon>ecological metagenomes</taxon>
    </lineage>
</organism>
<gene>
    <name evidence="2" type="ORF">UFOPK1855_00815</name>
</gene>